<proteinExistence type="predicted"/>
<keyword evidence="1" id="KW-0547">Nucleotide-binding</keyword>
<feature type="domain" description="CobW C-terminal" evidence="3">
    <location>
        <begin position="7"/>
        <end position="72"/>
    </location>
</feature>
<dbReference type="GO" id="GO:0000166">
    <property type="term" value="F:nucleotide binding"/>
    <property type="evidence" value="ECO:0007669"/>
    <property type="project" value="UniProtKB-KW"/>
</dbReference>
<reference evidence="4" key="1">
    <citation type="submission" date="2023-04" db="EMBL/GenBank/DDBJ databases">
        <title>Genome dynamics across the evolutionary transition to endosymbiosis.</title>
        <authorList>
            <person name="Siozios S."/>
            <person name="Nadal-Jimenez P."/>
            <person name="Azagi T."/>
            <person name="Sprong H."/>
            <person name="Frost C.L."/>
            <person name="Parratt S.R."/>
            <person name="Taylor G."/>
            <person name="Brettell L."/>
            <person name="Lew K.C."/>
            <person name="Croft L."/>
            <person name="King K.C."/>
            <person name="Brockhurst M.A."/>
            <person name="Hypsa V."/>
            <person name="Novakova E."/>
            <person name="Darby A.C."/>
            <person name="Hurst G.D.D."/>
        </authorList>
    </citation>
    <scope>NUCLEOTIDE SEQUENCE</scope>
    <source>
        <strain evidence="4">APv</strain>
    </source>
</reference>
<dbReference type="Gene3D" id="3.30.1220.10">
    <property type="entry name" value="CobW-like, C-terminal domain"/>
    <property type="match status" value="1"/>
</dbReference>
<dbReference type="RefSeq" id="WP_280626197.1">
    <property type="nucleotide sequence ID" value="NZ_CP123504.1"/>
</dbReference>
<accession>A0AA95KEU3</accession>
<dbReference type="Proteomes" id="UP001177595">
    <property type="component" value="Chromosome"/>
</dbReference>
<protein>
    <submittedName>
        <fullName evidence="4">GTP-binding protein</fullName>
    </submittedName>
</protein>
<dbReference type="InterPro" id="IPR011629">
    <property type="entry name" value="CobW-like_C"/>
</dbReference>
<evidence type="ECO:0000256" key="1">
    <source>
        <dbReference type="ARBA" id="ARBA00022741"/>
    </source>
</evidence>
<evidence type="ECO:0000313" key="5">
    <source>
        <dbReference type="Proteomes" id="UP001177595"/>
    </source>
</evidence>
<evidence type="ECO:0000259" key="3">
    <source>
        <dbReference type="Pfam" id="PF07683"/>
    </source>
</evidence>
<dbReference type="EMBL" id="CP123504">
    <property type="protein sequence ID" value="WGM03129.1"/>
    <property type="molecule type" value="Genomic_DNA"/>
</dbReference>
<dbReference type="InterPro" id="IPR036627">
    <property type="entry name" value="CobW-likC_sf"/>
</dbReference>
<dbReference type="AlphaFoldDB" id="A0AA95KEU3"/>
<evidence type="ECO:0000313" key="4">
    <source>
        <dbReference type="EMBL" id="WGM03129.1"/>
    </source>
</evidence>
<sequence>METLLCRHADNLLRYKGILAIKDQPCRLIFQGVQRLYSADWDREWQAGEVRQGVMVFIGLHLPEEEIRQQFALLTESVN</sequence>
<keyword evidence="2" id="KW-0143">Chaperone</keyword>
<gene>
    <name evidence="4" type="ORF">QE210_03685</name>
</gene>
<dbReference type="SUPFAM" id="SSF90002">
    <property type="entry name" value="Hypothetical protein YjiA, C-terminal domain"/>
    <property type="match status" value="1"/>
</dbReference>
<dbReference type="Pfam" id="PF07683">
    <property type="entry name" value="CobW_C"/>
    <property type="match status" value="1"/>
</dbReference>
<name>A0AA95KEU3_9GAMM</name>
<organism evidence="4 5">
    <name type="scientific">Arsenophonus nasoniae</name>
    <name type="common">son-killer infecting Nasonia vitripennis</name>
    <dbReference type="NCBI Taxonomy" id="638"/>
    <lineage>
        <taxon>Bacteria</taxon>
        <taxon>Pseudomonadati</taxon>
        <taxon>Pseudomonadota</taxon>
        <taxon>Gammaproteobacteria</taxon>
        <taxon>Enterobacterales</taxon>
        <taxon>Morganellaceae</taxon>
        <taxon>Arsenophonus</taxon>
    </lineage>
</organism>
<evidence type="ECO:0000256" key="2">
    <source>
        <dbReference type="ARBA" id="ARBA00023186"/>
    </source>
</evidence>